<gene>
    <name evidence="1" type="ORF">SAMN05192554_12635</name>
</gene>
<evidence type="ECO:0000313" key="2">
    <source>
        <dbReference type="Proteomes" id="UP000199370"/>
    </source>
</evidence>
<evidence type="ECO:0000313" key="1">
    <source>
        <dbReference type="EMBL" id="SDN31438.1"/>
    </source>
</evidence>
<keyword evidence="2" id="KW-1185">Reference proteome</keyword>
<reference evidence="1 2" key="1">
    <citation type="submission" date="2016-10" db="EMBL/GenBank/DDBJ databases">
        <authorList>
            <person name="de Groot N.N."/>
        </authorList>
    </citation>
    <scope>NUCLEOTIDE SEQUENCE [LARGE SCALE GENOMIC DNA]</scope>
    <source>
        <strain evidence="2">EB21,IBRC-M 10013,KCTC 4048</strain>
    </source>
</reference>
<dbReference type="SUPFAM" id="SSF53098">
    <property type="entry name" value="Ribonuclease H-like"/>
    <property type="match status" value="1"/>
</dbReference>
<dbReference type="Proteomes" id="UP000199370">
    <property type="component" value="Unassembled WGS sequence"/>
</dbReference>
<accession>A0A1H0ACU4</accession>
<dbReference type="AlphaFoldDB" id="A0A1H0ACU4"/>
<dbReference type="RefSeq" id="WP_139172373.1">
    <property type="nucleotide sequence ID" value="NZ_FNIA01000026.1"/>
</dbReference>
<dbReference type="EMBL" id="FNIA01000026">
    <property type="protein sequence ID" value="SDN31438.1"/>
    <property type="molecule type" value="Genomic_DNA"/>
</dbReference>
<proteinExistence type="predicted"/>
<dbReference type="InterPro" id="IPR012337">
    <property type="entry name" value="RNaseH-like_sf"/>
</dbReference>
<evidence type="ECO:0008006" key="3">
    <source>
        <dbReference type="Google" id="ProtNLM"/>
    </source>
</evidence>
<organism evidence="1 2">
    <name type="scientific">Haloarchaeobius iranensis</name>
    <dbReference type="NCBI Taxonomy" id="996166"/>
    <lineage>
        <taxon>Archaea</taxon>
        <taxon>Methanobacteriati</taxon>
        <taxon>Methanobacteriota</taxon>
        <taxon>Stenosarchaea group</taxon>
        <taxon>Halobacteria</taxon>
        <taxon>Halobacteriales</taxon>
        <taxon>Halorubellaceae</taxon>
        <taxon>Haloarchaeobius</taxon>
    </lineage>
</organism>
<name>A0A1H0ACU4_9EURY</name>
<protein>
    <recommendedName>
        <fullName evidence="3">RNase_H superfamily protein</fullName>
    </recommendedName>
</protein>
<dbReference type="OrthoDB" id="323192at2157"/>
<sequence>MRTIPDSLLAVDIETASPNRSPEGSDFRETEYFELVAVGLGHQPAPDAPVETAVLFRDGGWNVEATADLLRRVDDWCRGREADGVLTHNGNRFDAIHLGGWAQRAVEHGTWPEATGRIDALFDRHVDLNPLAVDAYADRLESWRTTVALEDVCRWEGIHVAPTHYADYDIGPVGNHPAIDGATVTDVHIGAVLGEAYVAQLVEGRTDTREFAELERLLTDYTRADIEPLFRLARSFGD</sequence>